<dbReference type="STRING" id="1727163.AO498_02985"/>
<accession>A0A142EJP1</accession>
<reference evidence="3" key="1">
    <citation type="submission" date="2015-09" db="EMBL/GenBank/DDBJ databases">
        <title>Complete sequence of Algoriphagus sp. M8-2.</title>
        <authorList>
            <person name="Shintani M."/>
        </authorList>
    </citation>
    <scope>NUCLEOTIDE SEQUENCE [LARGE SCALE GENOMIC DNA]</scope>
    <source>
        <strain evidence="3">M8-2</strain>
    </source>
</reference>
<organism evidence="2 3">
    <name type="scientific">Algoriphagus sanaruensis</name>
    <dbReference type="NCBI Taxonomy" id="1727163"/>
    <lineage>
        <taxon>Bacteria</taxon>
        <taxon>Pseudomonadati</taxon>
        <taxon>Bacteroidota</taxon>
        <taxon>Cytophagia</taxon>
        <taxon>Cytophagales</taxon>
        <taxon>Cyclobacteriaceae</taxon>
        <taxon>Algoriphagus</taxon>
    </lineage>
</organism>
<proteinExistence type="predicted"/>
<dbReference type="Proteomes" id="UP000073816">
    <property type="component" value="Chromosome"/>
</dbReference>
<reference evidence="2 3" key="2">
    <citation type="journal article" date="2016" name="Genome Announc.">
        <title>Complete Genome Sequence of Algoriphagus sp. Strain M8-2, Isolated from a Brackish Lake.</title>
        <authorList>
            <person name="Muraguchi Y."/>
            <person name="Kushimoto K."/>
            <person name="Ohtsubo Y."/>
            <person name="Suzuki T."/>
            <person name="Dohra H."/>
            <person name="Kimbara K."/>
            <person name="Shintani M."/>
        </authorList>
    </citation>
    <scope>NUCLEOTIDE SEQUENCE [LARGE SCALE GENOMIC DNA]</scope>
    <source>
        <strain evidence="2 3">M8-2</strain>
    </source>
</reference>
<feature type="transmembrane region" description="Helical" evidence="1">
    <location>
        <begin position="32"/>
        <end position="52"/>
    </location>
</feature>
<sequence>MTNQPHFSNDQFTLREVIQNLGNWIHYFQGKWRVMIVALVLGSIGGALVSILKKPVFHAETSFVLEENDGAGISQMSGLASLVGVNLGSLGSTSGLFQGDNIMELYRSDRMIGETLLSPFSEDLLLIDRFVAFEELDQKWASKVDFTNLDFSIARDQFSVTQDSVVQEISKLIRERQLSVAKPDRKLSIIQVTISSKDEAFAKVFNETLVEKVNGFYFDTKTKKTGENLEILQTQADSVRAILDQSIGAFASAQDQIPNANPILSSATVESRKRQIDVQATAAVYQEIVKNLEIAKVNHRNNSPLIQIIDSPRFPLKRSEIRLVKGMVFGAAILGVLAFFFLYFRRLYQVHVQQS</sequence>
<name>A0A142EJP1_9BACT</name>
<dbReference type="PATRIC" id="fig|1727163.4.peg.619"/>
<keyword evidence="3" id="KW-1185">Reference proteome</keyword>
<gene>
    <name evidence="2" type="ORF">AO498_02985</name>
</gene>
<dbReference type="OrthoDB" id="745212at2"/>
<dbReference type="GO" id="GO:0005886">
    <property type="term" value="C:plasma membrane"/>
    <property type="evidence" value="ECO:0007669"/>
    <property type="project" value="TreeGrafter"/>
</dbReference>
<dbReference type="GO" id="GO:0004713">
    <property type="term" value="F:protein tyrosine kinase activity"/>
    <property type="evidence" value="ECO:0007669"/>
    <property type="project" value="TreeGrafter"/>
</dbReference>
<keyword evidence="1" id="KW-1133">Transmembrane helix</keyword>
<feature type="transmembrane region" description="Helical" evidence="1">
    <location>
        <begin position="323"/>
        <end position="344"/>
    </location>
</feature>
<evidence type="ECO:0000313" key="3">
    <source>
        <dbReference type="Proteomes" id="UP000073816"/>
    </source>
</evidence>
<keyword evidence="1" id="KW-0472">Membrane</keyword>
<dbReference type="AlphaFoldDB" id="A0A142EJP1"/>
<dbReference type="PANTHER" id="PTHR32309:SF13">
    <property type="entry name" value="FERRIC ENTEROBACTIN TRANSPORT PROTEIN FEPE"/>
    <property type="match status" value="1"/>
</dbReference>
<dbReference type="KEGG" id="alm:AO498_02985"/>
<evidence type="ECO:0000313" key="2">
    <source>
        <dbReference type="EMBL" id="AMQ55346.1"/>
    </source>
</evidence>
<dbReference type="InterPro" id="IPR050445">
    <property type="entry name" value="Bact_polysacc_biosynth/exp"/>
</dbReference>
<keyword evidence="1" id="KW-0812">Transmembrane</keyword>
<evidence type="ECO:0000256" key="1">
    <source>
        <dbReference type="SAM" id="Phobius"/>
    </source>
</evidence>
<dbReference type="EMBL" id="CP012836">
    <property type="protein sequence ID" value="AMQ55346.1"/>
    <property type="molecule type" value="Genomic_DNA"/>
</dbReference>
<protein>
    <submittedName>
        <fullName evidence="2">Exopolysaccharide biosynthesis protein</fullName>
    </submittedName>
</protein>
<dbReference type="PANTHER" id="PTHR32309">
    <property type="entry name" value="TYROSINE-PROTEIN KINASE"/>
    <property type="match status" value="1"/>
</dbReference>
<dbReference type="RefSeq" id="WP_067543594.1">
    <property type="nucleotide sequence ID" value="NZ_CP012836.1"/>
</dbReference>